<evidence type="ECO:0000313" key="21">
    <source>
        <dbReference type="EMBL" id="EEF46826.1"/>
    </source>
</evidence>
<dbReference type="OrthoDB" id="5984008at2759"/>
<evidence type="ECO:0000256" key="8">
    <source>
        <dbReference type="ARBA" id="ARBA00023065"/>
    </source>
</evidence>
<dbReference type="AlphaFoldDB" id="B9RNQ8"/>
<feature type="signal peptide" evidence="19">
    <location>
        <begin position="1"/>
        <end position="26"/>
    </location>
</feature>
<evidence type="ECO:0000256" key="6">
    <source>
        <dbReference type="ARBA" id="ARBA00022729"/>
    </source>
</evidence>
<dbReference type="Pfam" id="PF10613">
    <property type="entry name" value="Lig_chan-Glu_bd"/>
    <property type="match status" value="1"/>
</dbReference>
<comment type="function">
    <text evidence="14">Glutamate-gated receptor that probably acts as a non-selective cation channel. May be involved in light-signal transduction and calcium homeostasis via the regulation of calcium influx into cells.</text>
</comment>
<evidence type="ECO:0000256" key="4">
    <source>
        <dbReference type="ARBA" id="ARBA00022448"/>
    </source>
</evidence>
<evidence type="ECO:0000256" key="11">
    <source>
        <dbReference type="ARBA" id="ARBA00023180"/>
    </source>
</evidence>
<keyword evidence="8 15" id="KW-0406">Ion transport</keyword>
<comment type="similarity">
    <text evidence="2 15">Belongs to the glutamate-gated ion channel (TC 1.A.10.1) family.</text>
</comment>
<dbReference type="PIRSF" id="PIRSF037090">
    <property type="entry name" value="Iontro_Glu-like_rcpt_pln"/>
    <property type="match status" value="1"/>
</dbReference>
<dbReference type="FunCoup" id="B9RNQ8">
    <property type="interactions" value="126"/>
</dbReference>
<dbReference type="InterPro" id="IPR015683">
    <property type="entry name" value="Ionotropic_Glu_rcpt"/>
</dbReference>
<dbReference type="InterPro" id="IPR044440">
    <property type="entry name" value="GABAb_receptor_plant_PBP1"/>
</dbReference>
<evidence type="ECO:0000256" key="18">
    <source>
        <dbReference type="SAM" id="Phobius"/>
    </source>
</evidence>
<keyword evidence="16" id="KW-1015">Disulfide bond</keyword>
<dbReference type="InParanoid" id="B9RNQ8"/>
<evidence type="ECO:0000256" key="2">
    <source>
        <dbReference type="ARBA" id="ARBA00008685"/>
    </source>
</evidence>
<evidence type="ECO:0000256" key="5">
    <source>
        <dbReference type="ARBA" id="ARBA00022692"/>
    </source>
</evidence>
<reference evidence="22" key="1">
    <citation type="journal article" date="2010" name="Nat. Biotechnol.">
        <title>Draft genome sequence of the oilseed species Ricinus communis.</title>
        <authorList>
            <person name="Chan A.P."/>
            <person name="Crabtree J."/>
            <person name="Zhao Q."/>
            <person name="Lorenzi H."/>
            <person name="Orvis J."/>
            <person name="Puiu D."/>
            <person name="Melake-Berhan A."/>
            <person name="Jones K.M."/>
            <person name="Redman J."/>
            <person name="Chen G."/>
            <person name="Cahoon E.B."/>
            <person name="Gedil M."/>
            <person name="Stanke M."/>
            <person name="Haas B.J."/>
            <person name="Wortman J.R."/>
            <person name="Fraser-Liggett C.M."/>
            <person name="Ravel J."/>
            <person name="Rabinowicz P.D."/>
        </authorList>
    </citation>
    <scope>NUCLEOTIDE SEQUENCE [LARGE SCALE GENOMIC DNA]</scope>
    <source>
        <strain evidence="22">cv. Hale</strain>
    </source>
</reference>
<dbReference type="SUPFAM" id="SSF53822">
    <property type="entry name" value="Periplasmic binding protein-like I"/>
    <property type="match status" value="1"/>
</dbReference>
<dbReference type="FunFam" id="3.40.190.10:FF:000195">
    <property type="entry name" value="Glutamate receptor 2.7"/>
    <property type="match status" value="1"/>
</dbReference>
<keyword evidence="6 19" id="KW-0732">Signal</keyword>
<dbReference type="FunFam" id="3.40.50.2300:FF:000195">
    <property type="entry name" value="Glutamate receptor"/>
    <property type="match status" value="1"/>
</dbReference>
<evidence type="ECO:0000256" key="9">
    <source>
        <dbReference type="ARBA" id="ARBA00023136"/>
    </source>
</evidence>
<organism evidence="21 22">
    <name type="scientific">Ricinus communis</name>
    <name type="common">Castor bean</name>
    <dbReference type="NCBI Taxonomy" id="3988"/>
    <lineage>
        <taxon>Eukaryota</taxon>
        <taxon>Viridiplantae</taxon>
        <taxon>Streptophyta</taxon>
        <taxon>Embryophyta</taxon>
        <taxon>Tracheophyta</taxon>
        <taxon>Spermatophyta</taxon>
        <taxon>Magnoliopsida</taxon>
        <taxon>eudicotyledons</taxon>
        <taxon>Gunneridae</taxon>
        <taxon>Pentapetalae</taxon>
        <taxon>rosids</taxon>
        <taxon>fabids</taxon>
        <taxon>Malpighiales</taxon>
        <taxon>Euphorbiaceae</taxon>
        <taxon>Acalyphoideae</taxon>
        <taxon>Acalypheae</taxon>
        <taxon>Ricinus</taxon>
    </lineage>
</organism>
<keyword evidence="9 15" id="KW-0472">Membrane</keyword>
<evidence type="ECO:0000256" key="16">
    <source>
        <dbReference type="PIRSR" id="PIRSR037090-50"/>
    </source>
</evidence>
<dbReference type="SMR" id="B9RNQ8"/>
<dbReference type="Gene3D" id="3.40.50.2300">
    <property type="match status" value="3"/>
</dbReference>
<keyword evidence="22" id="KW-1185">Reference proteome</keyword>
<protein>
    <recommendedName>
        <fullName evidence="15">Glutamate receptor</fullName>
    </recommendedName>
</protein>
<dbReference type="FunFam" id="3.40.190.10:FF:000103">
    <property type="entry name" value="Glutamate receptor"/>
    <property type="match status" value="1"/>
</dbReference>
<dbReference type="EMBL" id="EQ973791">
    <property type="protein sequence ID" value="EEF46826.1"/>
    <property type="molecule type" value="Genomic_DNA"/>
</dbReference>
<dbReference type="Gene3D" id="1.10.287.70">
    <property type="match status" value="1"/>
</dbReference>
<sequence>MRKNNPGSVISFSFLISLLSTEMMMAQNATVSVNVGVVLDLENLESKKWLSCINMALSDFYATNGHYKTRLVLYTRNSMEDVVGAAAAALNLIKNVEVQAIIGPTTSTQAGFVIELGQKAQVPIISFSASTPSLTSIRRPYFFRATQNDSTQVGAIAALIQAFGWREAVPIYVDNEYGQGVIPYLTDALQAIDTRIPYRSLISFFATDDQIAEELYKLMSMQTRVFILHMLPSLGSRLLTKAREAGMMSEGYVWIMTNGMSDYLRSLTPSVIESMQGVLGVKPYVPKTKELENFYVRWKSKFLQDNPGTVDVESSIYELWAYDAAIALAMAIEKAGAAKIDFQKANTSSNSTTDLTTFGVSLNGPDLLQALSNTGFKGLAGDFLFVNGQLPSSAFQIINVIGDGARGLGFWTPQKGLTKKLNSVAVTNLYSTSESNLAPVIWPGDSSSVPKGWEIPTKGKKLRILVPVKEGFSEFVKVTRDPSTNITTVRGYCIDVFDAVVKALPYTVTYEYIPFANPDGSSAGTYDDLVYQVYTGKFDAVVGDTTIIANRSLYVDFTFPYTESGVSMIVPIKDNNSKNAWVFLKPLTWDLWVTSFCFFVFIGFVVWVLEHRINQDFRGPPSHQAGTAFWFSFSTMVFAHRERVVSNLARSVVIIWCFVVLILTQSYTASLTSLLTVQQLMPTVTDVHQLISNEDNVGYLQGSFVLGILKGLGFHESRLKVYKSTEECNELFVKGTRNGGITAAFEEVPYIKLFLAQYCSKYTMVEPTFKTGGFGFVFPKRSLLVPDVSRAILDVIQGDNMKKIGEAWFGKQSSCPDPSTTVSSNSLSLRSFWGLFLISGTASALALMIYGAMFTYEHWQIIRRSDSEARIWSKIVHLLRIFDEKDLKSHTFRKSEVNEISMGAPSPSIYSVRTDFPGEQGRPSAEYGDPNPEEQPAQEVVLNIDLVNSNQDQENGQQVLK</sequence>
<comment type="subunit">
    <text evidence="3">May form heteromers.</text>
</comment>
<evidence type="ECO:0000259" key="20">
    <source>
        <dbReference type="SMART" id="SM00079"/>
    </source>
</evidence>
<feature type="domain" description="Ionotropic glutamate receptor C-terminal" evidence="20">
    <location>
        <begin position="461"/>
        <end position="811"/>
    </location>
</feature>
<evidence type="ECO:0000256" key="17">
    <source>
        <dbReference type="SAM" id="MobiDB-lite"/>
    </source>
</evidence>
<dbReference type="InterPro" id="IPR001828">
    <property type="entry name" value="ANF_lig-bd_rcpt"/>
</dbReference>
<dbReference type="InterPro" id="IPR017103">
    <property type="entry name" value="Iontropic_Glu_rcpt_pln"/>
</dbReference>
<keyword evidence="12 15" id="KW-1071">Ligand-gated ion channel</keyword>
<comment type="subcellular location">
    <subcellularLocation>
        <location evidence="1">Membrane</location>
        <topology evidence="1">Multi-pass membrane protein</topology>
    </subcellularLocation>
</comment>
<dbReference type="SMART" id="SM00079">
    <property type="entry name" value="PBPe"/>
    <property type="match status" value="1"/>
</dbReference>
<dbReference type="GO" id="GO:0015276">
    <property type="term" value="F:ligand-gated monoatomic ion channel activity"/>
    <property type="evidence" value="ECO:0000318"/>
    <property type="project" value="GO_Central"/>
</dbReference>
<dbReference type="GO" id="GO:0005886">
    <property type="term" value="C:plasma membrane"/>
    <property type="evidence" value="ECO:0000318"/>
    <property type="project" value="GO_Central"/>
</dbReference>
<dbReference type="InterPro" id="IPR028082">
    <property type="entry name" value="Peripla_BP_I"/>
</dbReference>
<accession>B9RNQ8</accession>
<dbReference type="OMA" id="PGMWFGT"/>
<evidence type="ECO:0000256" key="7">
    <source>
        <dbReference type="ARBA" id="ARBA00022989"/>
    </source>
</evidence>
<evidence type="ECO:0000313" key="22">
    <source>
        <dbReference type="Proteomes" id="UP000008311"/>
    </source>
</evidence>
<dbReference type="FunFam" id="3.40.50.2300:FF:000169">
    <property type="entry name" value="Glutamate receptor"/>
    <property type="match status" value="1"/>
</dbReference>
<evidence type="ECO:0000256" key="13">
    <source>
        <dbReference type="ARBA" id="ARBA00023303"/>
    </source>
</evidence>
<evidence type="ECO:0000256" key="1">
    <source>
        <dbReference type="ARBA" id="ARBA00004141"/>
    </source>
</evidence>
<keyword evidence="7 18" id="KW-1133">Transmembrane helix</keyword>
<dbReference type="CDD" id="cd19990">
    <property type="entry name" value="PBP1_GABAb_receptor_plant"/>
    <property type="match status" value="1"/>
</dbReference>
<proteinExistence type="inferred from homology"/>
<keyword evidence="11" id="KW-0325">Glycoprotein</keyword>
<evidence type="ECO:0000256" key="14">
    <source>
        <dbReference type="ARBA" id="ARBA00049638"/>
    </source>
</evidence>
<comment type="function">
    <text evidence="15">Glutamate-gated receptor that probably acts as non-selective cation channel.</text>
</comment>
<dbReference type="InterPro" id="IPR001320">
    <property type="entry name" value="Iontro_rcpt_C"/>
</dbReference>
<keyword evidence="5 18" id="KW-0812">Transmembrane</keyword>
<evidence type="ECO:0000256" key="3">
    <source>
        <dbReference type="ARBA" id="ARBA00011095"/>
    </source>
</evidence>
<feature type="disulfide bond" evidence="16">
    <location>
        <begin position="759"/>
        <end position="815"/>
    </location>
</feature>
<dbReference type="Gene3D" id="3.40.190.10">
    <property type="entry name" value="Periplasmic binding protein-like II"/>
    <property type="match status" value="1"/>
</dbReference>
<name>B9RNQ8_RICCO</name>
<feature type="region of interest" description="Disordered" evidence="17">
    <location>
        <begin position="906"/>
        <end position="938"/>
    </location>
</feature>
<dbReference type="CDD" id="cd13686">
    <property type="entry name" value="GluR_Plant"/>
    <property type="match status" value="1"/>
</dbReference>
<dbReference type="SUPFAM" id="SSF53850">
    <property type="entry name" value="Periplasmic binding protein-like II"/>
    <property type="match status" value="1"/>
</dbReference>
<dbReference type="Proteomes" id="UP000008311">
    <property type="component" value="Unassembled WGS sequence"/>
</dbReference>
<dbReference type="Pfam" id="PF00060">
    <property type="entry name" value="Lig_chan"/>
    <property type="match status" value="1"/>
</dbReference>
<keyword evidence="13 15" id="KW-0407">Ion channel</keyword>
<evidence type="ECO:0000256" key="10">
    <source>
        <dbReference type="ARBA" id="ARBA00023170"/>
    </source>
</evidence>
<evidence type="ECO:0000256" key="15">
    <source>
        <dbReference type="PIRNR" id="PIRNR037090"/>
    </source>
</evidence>
<gene>
    <name evidence="21" type="ORF">RCOM_0919910</name>
</gene>
<feature type="transmembrane region" description="Helical" evidence="18">
    <location>
        <begin position="832"/>
        <end position="856"/>
    </location>
</feature>
<dbReference type="Pfam" id="PF01094">
    <property type="entry name" value="ANF_receptor"/>
    <property type="match status" value="1"/>
</dbReference>
<dbReference type="PANTHER" id="PTHR34836:SF1">
    <property type="entry name" value="OS09G0428600 PROTEIN"/>
    <property type="match status" value="1"/>
</dbReference>
<dbReference type="eggNOG" id="KOG1052">
    <property type="taxonomic scope" value="Eukaryota"/>
</dbReference>
<dbReference type="GO" id="GO:0038023">
    <property type="term" value="F:signaling receptor activity"/>
    <property type="evidence" value="ECO:0000318"/>
    <property type="project" value="GO_Central"/>
</dbReference>
<evidence type="ECO:0000256" key="19">
    <source>
        <dbReference type="SAM" id="SignalP"/>
    </source>
</evidence>
<feature type="transmembrane region" description="Helical" evidence="18">
    <location>
        <begin position="589"/>
        <end position="609"/>
    </location>
</feature>
<dbReference type="STRING" id="3988.B9RNQ8"/>
<keyword evidence="10 15" id="KW-0675">Receptor</keyword>
<evidence type="ECO:0000256" key="12">
    <source>
        <dbReference type="ARBA" id="ARBA00023286"/>
    </source>
</evidence>
<dbReference type="FunFam" id="1.10.287.70:FF:000037">
    <property type="entry name" value="Glutamate receptor"/>
    <property type="match status" value="1"/>
</dbReference>
<keyword evidence="4 15" id="KW-0813">Transport</keyword>
<dbReference type="InterPro" id="IPR019594">
    <property type="entry name" value="Glu/Gly-bd"/>
</dbReference>
<dbReference type="KEGG" id="rcu:8265217"/>
<feature type="chain" id="PRO_5002888498" description="Glutamate receptor" evidence="19">
    <location>
        <begin position="27"/>
        <end position="961"/>
    </location>
</feature>
<dbReference type="PANTHER" id="PTHR34836">
    <property type="entry name" value="OS06G0188250 PROTEIN"/>
    <property type="match status" value="1"/>
</dbReference>
<feature type="transmembrane region" description="Helical" evidence="18">
    <location>
        <begin position="648"/>
        <end position="667"/>
    </location>
</feature>